<evidence type="ECO:0000313" key="1">
    <source>
        <dbReference type="EMBL" id="VUD72715.1"/>
    </source>
</evidence>
<keyword evidence="2" id="KW-1185">Reference proteome</keyword>
<organism evidence="1 2">
    <name type="scientific">Methylobacterium symbioticum</name>
    <dbReference type="NCBI Taxonomy" id="2584084"/>
    <lineage>
        <taxon>Bacteria</taxon>
        <taxon>Pseudomonadati</taxon>
        <taxon>Pseudomonadota</taxon>
        <taxon>Alphaproteobacteria</taxon>
        <taxon>Hyphomicrobiales</taxon>
        <taxon>Methylobacteriaceae</taxon>
        <taxon>Methylobacterium</taxon>
    </lineage>
</organism>
<gene>
    <name evidence="1" type="ORF">MET9862_03315</name>
</gene>
<sequence>MARFIAIERKTGRVYGDTARFGSNGEVVSPADAVCLFDRHAGRAMRGFGYVKADSDAAQYDVFEIRRPGARSASATDAEAQALVEDHGSLAASLVTYNS</sequence>
<dbReference type="OrthoDB" id="7995839at2"/>
<reference evidence="1 2" key="1">
    <citation type="submission" date="2019-06" db="EMBL/GenBank/DDBJ databases">
        <authorList>
            <person name="Rodrigo-Torres L."/>
            <person name="Arahal R. D."/>
            <person name="Lucena T."/>
        </authorList>
    </citation>
    <scope>NUCLEOTIDE SEQUENCE [LARGE SCALE GENOMIC DNA]</scope>
    <source>
        <strain evidence="1 2">SB0023/3</strain>
    </source>
</reference>
<accession>A0A509EGY0</accession>
<proteinExistence type="predicted"/>
<dbReference type="AlphaFoldDB" id="A0A509EGY0"/>
<dbReference type="EMBL" id="CABFPH010000048">
    <property type="protein sequence ID" value="VUD72715.1"/>
    <property type="molecule type" value="Genomic_DNA"/>
</dbReference>
<protein>
    <submittedName>
        <fullName evidence="1">Uncharacterized protein</fullName>
    </submittedName>
</protein>
<evidence type="ECO:0000313" key="2">
    <source>
        <dbReference type="Proteomes" id="UP000410984"/>
    </source>
</evidence>
<name>A0A509EGY0_9HYPH</name>
<dbReference type="RefSeq" id="WP_142584009.1">
    <property type="nucleotide sequence ID" value="NZ_CABFPH010000048.1"/>
</dbReference>
<dbReference type="Proteomes" id="UP000410984">
    <property type="component" value="Unassembled WGS sequence"/>
</dbReference>